<gene>
    <name evidence="1" type="ORF">GHN86_14060</name>
</gene>
<dbReference type="AlphaFoldDB" id="A0A6A7Z0M5"/>
<comment type="caution">
    <text evidence="1">The sequence shown here is derived from an EMBL/GenBank/DDBJ whole genome shotgun (WGS) entry which is preliminary data.</text>
</comment>
<dbReference type="EMBL" id="WIWC01000022">
    <property type="protein sequence ID" value="MQT81176.1"/>
    <property type="molecule type" value="Genomic_DNA"/>
</dbReference>
<evidence type="ECO:0000313" key="1">
    <source>
        <dbReference type="EMBL" id="MQT81176.1"/>
    </source>
</evidence>
<dbReference type="InterPro" id="IPR025048">
    <property type="entry name" value="DUF3987"/>
</dbReference>
<dbReference type="RefSeq" id="WP_153386774.1">
    <property type="nucleotide sequence ID" value="NZ_WIWC01000022.1"/>
</dbReference>
<organism evidence="1">
    <name type="scientific">Pseudomonas helleri</name>
    <dbReference type="NCBI Taxonomy" id="1608996"/>
    <lineage>
        <taxon>Bacteria</taxon>
        <taxon>Pseudomonadati</taxon>
        <taxon>Pseudomonadota</taxon>
        <taxon>Gammaproteobacteria</taxon>
        <taxon>Pseudomonadales</taxon>
        <taxon>Pseudomonadaceae</taxon>
        <taxon>Pseudomonas</taxon>
    </lineage>
</organism>
<dbReference type="Pfam" id="PF13148">
    <property type="entry name" value="DUF3987"/>
    <property type="match status" value="1"/>
</dbReference>
<protein>
    <submittedName>
        <fullName evidence="1">DUF3987 domain-containing protein</fullName>
    </submittedName>
</protein>
<accession>A0A6A7Z0M5</accession>
<proteinExistence type="predicted"/>
<name>A0A6A7Z0M5_9PSED</name>
<sequence>MNFSNGVSSWLPVPGGAFPRSMALPIIGAAVDEAERNIMAPRALIYSAALPTMATAAQGSIDVCKPNGQISPVSLMVLTVANSGERKSTAENVFMGGVRRFQDEMDVIYQSELSDWRAKQSIWDARRKAILKETLLLDQSEGGDPNRQLMEHQACTPIKPRRFKLLYEDATSEALFLGLHQNIPVAGLISSEGGGVLTGKAFNDLSKQNALWSGDTITVDRVSAESYEVRGRLTVSLMVQESSFFSYMEKNGEKSRGSGLWARFLVCSPESTQGTRFITEGAARWDCCDRFSERVGEILKNSVEFLADPKKPKLVVRFSQAAIHRWVSIFNGVEAQIRPGGRYFGMGDHASKLADNIARVAAIFHFFEKKDGEIAVETLEAAIEVCFWYSDEFLRMFTPQPQEEADAQKLDAWLQKERESGVRFVAKNSIRQRGPNPVRDVKRLDSAIEVLMAQRKVLLSKVGKVVCLDIFPERSMSNFTTRSVLDPFKTSI</sequence>
<reference evidence="1" key="1">
    <citation type="submission" date="2019-10" db="EMBL/GenBank/DDBJ databases">
        <title>Evaluation of single-gene subtyping targets for Pseudomonas.</title>
        <authorList>
            <person name="Reichler S.J."/>
            <person name="Orsi R.H."/>
            <person name="Wiedmann M."/>
            <person name="Martin N.H."/>
            <person name="Murphy S.I."/>
        </authorList>
    </citation>
    <scope>NUCLEOTIDE SEQUENCE</scope>
    <source>
        <strain evidence="1">FSL R10-2339</strain>
    </source>
</reference>